<keyword evidence="2" id="KW-1185">Reference proteome</keyword>
<sequence>MQETKQIRHFNVNQPVPVITVIPQREKIREAIEIIDQIDNPELLARWRDYGCAAYGQLKFMDYVVTAKNNFNLVEATLEWIDKVEFQANNIVELR</sequence>
<name>A0A9W6YD90_9STRA</name>
<comment type="caution">
    <text evidence="1">The sequence shown here is derived from an EMBL/GenBank/DDBJ whole genome shotgun (WGS) entry which is preliminary data.</text>
</comment>
<organism evidence="1 2">
    <name type="scientific">Phytophthora fragariaefolia</name>
    <dbReference type="NCBI Taxonomy" id="1490495"/>
    <lineage>
        <taxon>Eukaryota</taxon>
        <taxon>Sar</taxon>
        <taxon>Stramenopiles</taxon>
        <taxon>Oomycota</taxon>
        <taxon>Peronosporomycetes</taxon>
        <taxon>Peronosporales</taxon>
        <taxon>Peronosporaceae</taxon>
        <taxon>Phytophthora</taxon>
    </lineage>
</organism>
<dbReference type="Proteomes" id="UP001165121">
    <property type="component" value="Unassembled WGS sequence"/>
</dbReference>
<evidence type="ECO:0000313" key="1">
    <source>
        <dbReference type="EMBL" id="GMF58934.1"/>
    </source>
</evidence>
<dbReference type="EMBL" id="BSXT01004783">
    <property type="protein sequence ID" value="GMF58934.1"/>
    <property type="molecule type" value="Genomic_DNA"/>
</dbReference>
<protein>
    <submittedName>
        <fullName evidence="1">Unnamed protein product</fullName>
    </submittedName>
</protein>
<reference evidence="1" key="1">
    <citation type="submission" date="2023-04" db="EMBL/GenBank/DDBJ databases">
        <title>Phytophthora fragariaefolia NBRC 109709.</title>
        <authorList>
            <person name="Ichikawa N."/>
            <person name="Sato H."/>
            <person name="Tonouchi N."/>
        </authorList>
    </citation>
    <scope>NUCLEOTIDE SEQUENCE</scope>
    <source>
        <strain evidence="1">NBRC 109709</strain>
    </source>
</reference>
<dbReference type="AlphaFoldDB" id="A0A9W6YD90"/>
<proteinExistence type="predicted"/>
<accession>A0A9W6YD90</accession>
<evidence type="ECO:0000313" key="2">
    <source>
        <dbReference type="Proteomes" id="UP001165121"/>
    </source>
</evidence>
<dbReference type="OrthoDB" id="120585at2759"/>
<gene>
    <name evidence="1" type="ORF">Pfra01_002542400</name>
</gene>